<organism evidence="1 2">
    <name type="scientific">Strongyloides papillosus</name>
    <name type="common">Intestinal threadworm</name>
    <dbReference type="NCBI Taxonomy" id="174720"/>
    <lineage>
        <taxon>Eukaryota</taxon>
        <taxon>Metazoa</taxon>
        <taxon>Ecdysozoa</taxon>
        <taxon>Nematoda</taxon>
        <taxon>Chromadorea</taxon>
        <taxon>Rhabditida</taxon>
        <taxon>Tylenchina</taxon>
        <taxon>Panagrolaimomorpha</taxon>
        <taxon>Strongyloidoidea</taxon>
        <taxon>Strongyloididae</taxon>
        <taxon>Strongyloides</taxon>
    </lineage>
</organism>
<accession>A0A0N5C4H3</accession>
<keyword evidence="1" id="KW-1185">Reference proteome</keyword>
<protein>
    <submittedName>
        <fullName evidence="2">Uncharacterized protein</fullName>
    </submittedName>
</protein>
<dbReference type="WBParaSite" id="SPAL_0001285500.1">
    <property type="protein sequence ID" value="SPAL_0001285500.1"/>
    <property type="gene ID" value="SPAL_0001285500"/>
</dbReference>
<evidence type="ECO:0000313" key="1">
    <source>
        <dbReference type="Proteomes" id="UP000046392"/>
    </source>
</evidence>
<proteinExistence type="predicted"/>
<dbReference type="AlphaFoldDB" id="A0A0N5C4H3"/>
<dbReference type="Proteomes" id="UP000046392">
    <property type="component" value="Unplaced"/>
</dbReference>
<reference evidence="2" key="1">
    <citation type="submission" date="2017-02" db="UniProtKB">
        <authorList>
            <consortium name="WormBaseParasite"/>
        </authorList>
    </citation>
    <scope>IDENTIFICATION</scope>
</reference>
<evidence type="ECO:0000313" key="2">
    <source>
        <dbReference type="WBParaSite" id="SPAL_0001285500.1"/>
    </source>
</evidence>
<sequence length="133" mass="15210">MHSSFLIFNFFNVARNFCAGDAANGRHYCENQVNYLDFSGFSLKNGGERELLQRNFCAGDAVNRRKYCENQIDVGFVLIFRLYSFFLGVSISLDVVERMELKENYLYFSGCSLKNGAEGELYFHGSDFKLIGC</sequence>
<name>A0A0N5C4H3_STREA</name>